<protein>
    <submittedName>
        <fullName evidence="7">Zinc finger protein</fullName>
    </submittedName>
</protein>
<dbReference type="OrthoDB" id="4748970at2759"/>
<dbReference type="PANTHER" id="PTHR24379">
    <property type="entry name" value="KRAB AND ZINC FINGER DOMAIN-CONTAINING"/>
    <property type="match status" value="1"/>
</dbReference>
<dbReference type="EMBL" id="SEYY01023622">
    <property type="protein sequence ID" value="KAB7494739.1"/>
    <property type="molecule type" value="Genomic_DNA"/>
</dbReference>
<keyword evidence="3 5" id="KW-0863">Zinc-finger</keyword>
<name>A0A5N5SMB5_9CRUS</name>
<keyword evidence="1" id="KW-0479">Metal-binding</keyword>
<proteinExistence type="predicted"/>
<organism evidence="7 8">
    <name type="scientific">Armadillidium nasatum</name>
    <dbReference type="NCBI Taxonomy" id="96803"/>
    <lineage>
        <taxon>Eukaryota</taxon>
        <taxon>Metazoa</taxon>
        <taxon>Ecdysozoa</taxon>
        <taxon>Arthropoda</taxon>
        <taxon>Crustacea</taxon>
        <taxon>Multicrustacea</taxon>
        <taxon>Malacostraca</taxon>
        <taxon>Eumalacostraca</taxon>
        <taxon>Peracarida</taxon>
        <taxon>Isopoda</taxon>
        <taxon>Oniscidea</taxon>
        <taxon>Crinocheta</taxon>
        <taxon>Armadillidiidae</taxon>
        <taxon>Armadillidium</taxon>
    </lineage>
</organism>
<dbReference type="Pfam" id="PF00096">
    <property type="entry name" value="zf-C2H2"/>
    <property type="match status" value="1"/>
</dbReference>
<comment type="caution">
    <text evidence="7">The sequence shown here is derived from an EMBL/GenBank/DDBJ whole genome shotgun (WGS) entry which is preliminary data.</text>
</comment>
<feature type="domain" description="C2H2-type" evidence="6">
    <location>
        <begin position="32"/>
        <end position="59"/>
    </location>
</feature>
<evidence type="ECO:0000256" key="1">
    <source>
        <dbReference type="ARBA" id="ARBA00022723"/>
    </source>
</evidence>
<dbReference type="SUPFAM" id="SSF57667">
    <property type="entry name" value="beta-beta-alpha zinc fingers"/>
    <property type="match status" value="5"/>
</dbReference>
<dbReference type="PROSITE" id="PS00028">
    <property type="entry name" value="ZINC_FINGER_C2H2_1"/>
    <property type="match status" value="7"/>
</dbReference>
<evidence type="ECO:0000256" key="5">
    <source>
        <dbReference type="PROSITE-ProRule" id="PRU00042"/>
    </source>
</evidence>
<evidence type="ECO:0000256" key="2">
    <source>
        <dbReference type="ARBA" id="ARBA00022737"/>
    </source>
</evidence>
<dbReference type="AlphaFoldDB" id="A0A5N5SMB5"/>
<dbReference type="InterPro" id="IPR036236">
    <property type="entry name" value="Znf_C2H2_sf"/>
</dbReference>
<gene>
    <name evidence="7" type="ORF">Anas_07808</name>
</gene>
<keyword evidence="4" id="KW-0862">Zinc</keyword>
<evidence type="ECO:0000259" key="6">
    <source>
        <dbReference type="PROSITE" id="PS50157"/>
    </source>
</evidence>
<dbReference type="Gene3D" id="3.30.160.60">
    <property type="entry name" value="Classic Zinc Finger"/>
    <property type="match status" value="6"/>
</dbReference>
<feature type="domain" description="C2H2-type" evidence="6">
    <location>
        <begin position="88"/>
        <end position="115"/>
    </location>
</feature>
<feature type="domain" description="C2H2-type" evidence="6">
    <location>
        <begin position="311"/>
        <end position="338"/>
    </location>
</feature>
<dbReference type="PROSITE" id="PS50157">
    <property type="entry name" value="ZINC_FINGER_C2H2_2"/>
    <property type="match status" value="5"/>
</dbReference>
<dbReference type="Proteomes" id="UP000326759">
    <property type="component" value="Unassembled WGS sequence"/>
</dbReference>
<dbReference type="PANTHER" id="PTHR24379:SF121">
    <property type="entry name" value="C2H2-TYPE DOMAIN-CONTAINING PROTEIN"/>
    <property type="match status" value="1"/>
</dbReference>
<feature type="domain" description="C2H2-type" evidence="6">
    <location>
        <begin position="339"/>
        <end position="367"/>
    </location>
</feature>
<dbReference type="GO" id="GO:0008270">
    <property type="term" value="F:zinc ion binding"/>
    <property type="evidence" value="ECO:0007669"/>
    <property type="project" value="UniProtKB-KW"/>
</dbReference>
<dbReference type="SMART" id="SM00355">
    <property type="entry name" value="ZnF_C2H2"/>
    <property type="match status" value="15"/>
</dbReference>
<dbReference type="FunFam" id="3.30.160.60:FF:000446">
    <property type="entry name" value="Zinc finger protein"/>
    <property type="match status" value="1"/>
</dbReference>
<reference evidence="7 8" key="1">
    <citation type="journal article" date="2019" name="PLoS Biol.">
        <title>Sex chromosomes control vertical transmission of feminizing Wolbachia symbionts in an isopod.</title>
        <authorList>
            <person name="Becking T."/>
            <person name="Chebbi M.A."/>
            <person name="Giraud I."/>
            <person name="Moumen B."/>
            <person name="Laverre T."/>
            <person name="Caubet Y."/>
            <person name="Peccoud J."/>
            <person name="Gilbert C."/>
            <person name="Cordaux R."/>
        </authorList>
    </citation>
    <scope>NUCLEOTIDE SEQUENCE [LARGE SCALE GENOMIC DNA]</scope>
    <source>
        <strain evidence="7">ANa2</strain>
        <tissue evidence="7">Whole body excluding digestive tract and cuticle</tissue>
    </source>
</reference>
<evidence type="ECO:0000256" key="3">
    <source>
        <dbReference type="ARBA" id="ARBA00022771"/>
    </source>
</evidence>
<keyword evidence="8" id="KW-1185">Reference proteome</keyword>
<evidence type="ECO:0000256" key="4">
    <source>
        <dbReference type="ARBA" id="ARBA00022833"/>
    </source>
</evidence>
<evidence type="ECO:0000313" key="7">
    <source>
        <dbReference type="EMBL" id="KAB7494739.1"/>
    </source>
</evidence>
<accession>A0A5N5SMB5</accession>
<sequence>MESESQMKFLTAEEEKAQRLKEARARNRGKPTPCPICGLVLSNTYNFNCHMRRHRNDKPFKCDQCPLSFILMQELKRHKITHAVDRPYKCKVCTKGFKSIEMLRVHMDSHGTNEYKCRYCDEKFKRYKSRAIHEMRSHIKSDLNCKYCFKSFVEKKFKEQHEQTVHKKLLESSFSETDGKIKMEAHSSDDIKPNTVGLEDMDKRRVYRRKIKKERDVDGEFRFYPCKFCSERFKYRKDQVTHYQDKHKESYDKVFSQCKICGKLLTNAHFKDHMMAHEGIFKHKCALCDYKSSRITDLKTHMIVHVKDNRYSCSICKKTFRAKNSATVCEKRHSGSKDKKCNLCERTFFSNLDLKNHVSYQHKQRKCPFCDFETKTRSFYERHKREHKKGILFKRKEKSKVMCEVCGRLIFSRSYMSHMKIHGELKEAKTQSKEYFCYYCSYSGTSSSDILKHSISHHPEKVKYCNFCTYASLNPTIFRNHLKYHVSGSSKDFYLRTCLERKEELEDQSNVVECFICGYIASSVAEFSAHVEFHNESLSDFEWYYMDFFYCALKDRPNVICVKDMKEMVTNFPPDDLTFVDIKECSLPITLSSLLSDLKSEANGKELELLGYGKSDTFNTCVMKQNNFDEDCEIVSELEDLMPQKEDGEESLMNSDSFIEIDAEMNYCTESLTDSPPSTNQTNHPIIKESIVNDEDKNDNEVIEISEENLENVTMKTNKYESQVEKIPQKLGSPNSKKTKFLFNLDILKSKLKNINGKLFLSLEDLCSVATIKKESVNK</sequence>
<feature type="domain" description="C2H2-type" evidence="6">
    <location>
        <begin position="60"/>
        <end position="87"/>
    </location>
</feature>
<keyword evidence="2" id="KW-0677">Repeat</keyword>
<dbReference type="InterPro" id="IPR013087">
    <property type="entry name" value="Znf_C2H2_type"/>
</dbReference>
<dbReference type="FunFam" id="3.30.160.60:FF:000065">
    <property type="entry name" value="B-cell CLL/lymphoma 6, member B"/>
    <property type="match status" value="1"/>
</dbReference>
<evidence type="ECO:0000313" key="8">
    <source>
        <dbReference type="Proteomes" id="UP000326759"/>
    </source>
</evidence>
<dbReference type="GO" id="GO:0005634">
    <property type="term" value="C:nucleus"/>
    <property type="evidence" value="ECO:0007669"/>
    <property type="project" value="UniProtKB-ARBA"/>
</dbReference>